<evidence type="ECO:0000256" key="1">
    <source>
        <dbReference type="SAM" id="MobiDB-lite"/>
    </source>
</evidence>
<feature type="region of interest" description="Disordered" evidence="1">
    <location>
        <begin position="1"/>
        <end position="50"/>
    </location>
</feature>
<accession>A0A0A8ZQ63</accession>
<reference evidence="2" key="2">
    <citation type="journal article" date="2015" name="Data Brief">
        <title>Shoot transcriptome of the giant reed, Arundo donax.</title>
        <authorList>
            <person name="Barrero R.A."/>
            <person name="Guerrero F.D."/>
            <person name="Moolhuijzen P."/>
            <person name="Goolsby J.A."/>
            <person name="Tidwell J."/>
            <person name="Bellgard S.E."/>
            <person name="Bellgard M.I."/>
        </authorList>
    </citation>
    <scope>NUCLEOTIDE SEQUENCE</scope>
    <source>
        <tissue evidence="2">Shoot tissue taken approximately 20 cm above the soil surface</tissue>
    </source>
</reference>
<name>A0A0A8ZQ63_ARUDO</name>
<proteinExistence type="predicted"/>
<evidence type="ECO:0000313" key="2">
    <source>
        <dbReference type="EMBL" id="JAD38900.1"/>
    </source>
</evidence>
<feature type="compositionally biased region" description="Pro residues" evidence="1">
    <location>
        <begin position="37"/>
        <end position="47"/>
    </location>
</feature>
<organism evidence="2">
    <name type="scientific">Arundo donax</name>
    <name type="common">Giant reed</name>
    <name type="synonym">Donax arundinaceus</name>
    <dbReference type="NCBI Taxonomy" id="35708"/>
    <lineage>
        <taxon>Eukaryota</taxon>
        <taxon>Viridiplantae</taxon>
        <taxon>Streptophyta</taxon>
        <taxon>Embryophyta</taxon>
        <taxon>Tracheophyta</taxon>
        <taxon>Spermatophyta</taxon>
        <taxon>Magnoliopsida</taxon>
        <taxon>Liliopsida</taxon>
        <taxon>Poales</taxon>
        <taxon>Poaceae</taxon>
        <taxon>PACMAD clade</taxon>
        <taxon>Arundinoideae</taxon>
        <taxon>Arundineae</taxon>
        <taxon>Arundo</taxon>
    </lineage>
</organism>
<dbReference type="AlphaFoldDB" id="A0A0A8ZQ63"/>
<dbReference type="EMBL" id="GBRH01258995">
    <property type="protein sequence ID" value="JAD38900.1"/>
    <property type="molecule type" value="Transcribed_RNA"/>
</dbReference>
<reference evidence="2" key="1">
    <citation type="submission" date="2014-09" db="EMBL/GenBank/DDBJ databases">
        <authorList>
            <person name="Magalhaes I.L.F."/>
            <person name="Oliveira U."/>
            <person name="Santos F.R."/>
            <person name="Vidigal T.H.D.A."/>
            <person name="Brescovit A.D."/>
            <person name="Santos A.J."/>
        </authorList>
    </citation>
    <scope>NUCLEOTIDE SEQUENCE</scope>
    <source>
        <tissue evidence="2">Shoot tissue taken approximately 20 cm above the soil surface</tissue>
    </source>
</reference>
<sequence>MAATVPAPRPSSNDAAPAPRLSSTAASSAPCWRGPSRSPPPSPPPPFSTIRRCLFSTDRRRSGTEFSLNLNAHDVQLRCCPSLRPLCT</sequence>
<protein>
    <submittedName>
        <fullName evidence="2">Uncharacterized protein</fullName>
    </submittedName>
</protein>